<accession>Q3L926</accession>
<dbReference type="RefSeq" id="WP_011331191.1">
    <property type="nucleotide sequence ID" value="NC_007486.1"/>
</dbReference>
<evidence type="ECO:0000313" key="1">
    <source>
        <dbReference type="EMBL" id="BAE46287.1"/>
    </source>
</evidence>
<geneLocation type="plasmid" evidence="1 2">
    <name>pREC1</name>
</geneLocation>
<dbReference type="EMBL" id="AP008932">
    <property type="protein sequence ID" value="BAE46287.1"/>
    <property type="molecule type" value="Genomic_DNA"/>
</dbReference>
<dbReference type="HOGENOM" id="CLU_111045_0_0_11"/>
<organism evidence="1 2">
    <name type="scientific">Rhodococcus erythropolis (strain PR4 / NBRC 100887)</name>
    <dbReference type="NCBI Taxonomy" id="234621"/>
    <lineage>
        <taxon>Bacteria</taxon>
        <taxon>Bacillati</taxon>
        <taxon>Actinomycetota</taxon>
        <taxon>Actinomycetes</taxon>
        <taxon>Mycobacteriales</taxon>
        <taxon>Nocardiaceae</taxon>
        <taxon>Rhodococcus</taxon>
        <taxon>Rhodococcus erythropolis group</taxon>
    </lineage>
</organism>
<reference evidence="2" key="1">
    <citation type="submission" date="2005-03" db="EMBL/GenBank/DDBJ databases">
        <title>Comparison of the complete genome sequences of Rhodococcus erythropolis PR4 and Rhodococcus opacus B4.</title>
        <authorList>
            <person name="Takarada H."/>
            <person name="Sekine M."/>
            <person name="Hosoyama A."/>
            <person name="Yamada R."/>
            <person name="Fujisawa T."/>
            <person name="Omata S."/>
            <person name="Shimizu A."/>
            <person name="Tsukatani N."/>
            <person name="Tanikawa S."/>
            <person name="Fujita N."/>
            <person name="Harayama S."/>
        </authorList>
    </citation>
    <scope>NUCLEOTIDE SEQUENCE [LARGE SCALE GENOMIC DNA]</scope>
    <source>
        <strain evidence="2">PR4 / NBRC 100887</strain>
        <plasmid evidence="2">pREC1</plasmid>
    </source>
</reference>
<proteinExistence type="predicted"/>
<dbReference type="eggNOG" id="ENOG5032SQM">
    <property type="taxonomic scope" value="Bacteria"/>
</dbReference>
<sequence>MSAGDVLEAPMSVDRPGPAVWLMGSKGGAGVSTLAQWLSFTGDSDRQWPCGTDVEAESPYVVIVARETSDGLRAAHGLIVRHKERELSSRLLGLVTVAASPTLDKSVRQYRDIVSAAAGAHWRIEWHKFLAAATLTALPRWRPLDGMPEQTKGTNAVPTDVIAAGIGILTEIQRSLPDLRSGH</sequence>
<dbReference type="KEGG" id="rer:RER_pREC1-00460"/>
<keyword evidence="1" id="KW-0614">Plasmid</keyword>
<evidence type="ECO:0000313" key="2">
    <source>
        <dbReference type="Proteomes" id="UP000002204"/>
    </source>
</evidence>
<name>Q3L926_RHOE4</name>
<dbReference type="PATRIC" id="fig|234621.6.peg.50"/>
<protein>
    <submittedName>
        <fullName evidence="1">Uncharacterized protein</fullName>
    </submittedName>
</protein>
<dbReference type="AlphaFoldDB" id="Q3L926"/>
<reference evidence="1 2" key="2">
    <citation type="journal article" date="2006" name="Environ. Microbiol.">
        <title>Sequence analysis of three plasmids harboured in Rhodococcus erythropolis strain PR4.</title>
        <authorList>
            <person name="Sekine M."/>
            <person name="Tanikawa S."/>
            <person name="Omata S."/>
            <person name="Saito M."/>
            <person name="Fujisawa T."/>
            <person name="Tsukatani N."/>
            <person name="Tajima T."/>
            <person name="Sekigawa T."/>
            <person name="Kosugi H."/>
            <person name="Matsuo Y."/>
            <person name="Nishiko R."/>
            <person name="Imamura K."/>
            <person name="Ito M."/>
            <person name="Narita H."/>
            <person name="Tago S."/>
            <person name="Fujita N."/>
            <person name="Harayama S."/>
        </authorList>
    </citation>
    <scope>NUCLEOTIDE SEQUENCE [LARGE SCALE GENOMIC DNA]</scope>
    <source>
        <strain evidence="2">PR4 / NBRC 100887</strain>
        <plasmid evidence="1 2">pREC1</plasmid>
    </source>
</reference>
<dbReference type="Proteomes" id="UP000002204">
    <property type="component" value="Plasmid pREC1"/>
</dbReference>
<gene>
    <name evidence="1" type="ordered locus">RER_pREC1-00460</name>
</gene>